<evidence type="ECO:0000256" key="1">
    <source>
        <dbReference type="ARBA" id="ARBA00003469"/>
    </source>
</evidence>
<protein>
    <recommendedName>
        <fullName evidence="10">Thiamine pyrimidine synthase</fullName>
    </recommendedName>
</protein>
<dbReference type="InterPro" id="IPR006311">
    <property type="entry name" value="TAT_signal"/>
</dbReference>
<dbReference type="GO" id="GO:0009228">
    <property type="term" value="P:thiamine biosynthetic process"/>
    <property type="evidence" value="ECO:0007669"/>
    <property type="project" value="UniProtKB-KW"/>
</dbReference>
<organism evidence="13 14">
    <name type="scientific">Caenimonas aquaedulcis</name>
    <dbReference type="NCBI Taxonomy" id="2793270"/>
    <lineage>
        <taxon>Bacteria</taxon>
        <taxon>Pseudomonadati</taxon>
        <taxon>Pseudomonadota</taxon>
        <taxon>Betaproteobacteria</taxon>
        <taxon>Burkholderiales</taxon>
        <taxon>Comamonadaceae</taxon>
        <taxon>Caenimonas</taxon>
    </lineage>
</organism>
<evidence type="ECO:0000256" key="11">
    <source>
        <dbReference type="ARBA" id="ARBA00048179"/>
    </source>
</evidence>
<evidence type="ECO:0000256" key="8">
    <source>
        <dbReference type="ARBA" id="ARBA00022977"/>
    </source>
</evidence>
<proteinExistence type="inferred from homology"/>
<comment type="function">
    <text evidence="1">Responsible for the formation of the pyrimidine heterocycle in the thiamine biosynthesis pathway. Catalyzes the formation of hydroxymethylpyrimidine phosphate (HMP-P) from histidine and pyridoxal phosphate (PLP). The protein uses PLP and the active site histidine to form HMP-P, generating an inactive enzyme. The enzyme can only undergo a single turnover, which suggests it is a suicide enzyme.</text>
</comment>
<evidence type="ECO:0000256" key="10">
    <source>
        <dbReference type="ARBA" id="ARBA00033171"/>
    </source>
</evidence>
<evidence type="ECO:0000256" key="7">
    <source>
        <dbReference type="ARBA" id="ARBA00022898"/>
    </source>
</evidence>
<gene>
    <name evidence="13" type="ORF">I5803_01055</name>
</gene>
<dbReference type="Pfam" id="PF09084">
    <property type="entry name" value="NMT1"/>
    <property type="match status" value="1"/>
</dbReference>
<dbReference type="Proteomes" id="UP000651050">
    <property type="component" value="Unassembled WGS sequence"/>
</dbReference>
<dbReference type="PROSITE" id="PS51318">
    <property type="entry name" value="TAT"/>
    <property type="match status" value="1"/>
</dbReference>
<reference evidence="13" key="1">
    <citation type="submission" date="2020-11" db="EMBL/GenBank/DDBJ databases">
        <title>Bacterial whole genome sequence for Caenimonas sp. DR4.4.</title>
        <authorList>
            <person name="Le V."/>
            <person name="Ko S.-R."/>
            <person name="Ahn C.-Y."/>
            <person name="Oh H.-M."/>
        </authorList>
    </citation>
    <scope>NUCLEOTIDE SEQUENCE</scope>
    <source>
        <strain evidence="13">DR4.4</strain>
    </source>
</reference>
<feature type="domain" description="SsuA/THI5-like" evidence="12">
    <location>
        <begin position="54"/>
        <end position="259"/>
    </location>
</feature>
<dbReference type="SUPFAM" id="SSF53850">
    <property type="entry name" value="Periplasmic binding protein-like II"/>
    <property type="match status" value="1"/>
</dbReference>
<evidence type="ECO:0000313" key="13">
    <source>
        <dbReference type="EMBL" id="MBG9386598.1"/>
    </source>
</evidence>
<evidence type="ECO:0000256" key="9">
    <source>
        <dbReference type="ARBA" id="ARBA00023004"/>
    </source>
</evidence>
<dbReference type="Gene3D" id="3.40.190.10">
    <property type="entry name" value="Periplasmic binding protein-like II"/>
    <property type="match status" value="2"/>
</dbReference>
<evidence type="ECO:0000259" key="12">
    <source>
        <dbReference type="Pfam" id="PF09084"/>
    </source>
</evidence>
<sequence>MRKPPPLGRRAFIADSLLASAGATTALVSVGARAQGGLHPMSLQLGWALGSTQMGEIVARRKGFYAQEGLVLTLQPGGPNFDGVAVVGSGRAELGQTSSSPSLMLAVSQGVPIRCFAVGAQRHPYTFFSLPGHAVRKPADLRGKRISMNPTGMVLLRALLAQHGMSERDVRVVPSGAGMGLLLTGQADVATGWATNTAAIRELGAGVVQMSLWDAGIRLYALPYYAATRTLETHPREIEGFLRATARGWRYAAEHRDEAVDIAVKDYPQLGRADERVALDRMLEYSLGGRAATEGWGAMDPVFWQQQIDLCASLGQFSAGKPALADVMTPGPLNATKGARLRAA</sequence>
<evidence type="ECO:0000256" key="6">
    <source>
        <dbReference type="ARBA" id="ARBA00022723"/>
    </source>
</evidence>
<accession>A0A931MEC5</accession>
<comment type="similarity">
    <text evidence="3">Belongs to the NMT1/THI5 family.</text>
</comment>
<dbReference type="AlphaFoldDB" id="A0A931MEC5"/>
<keyword evidence="6" id="KW-0479">Metal-binding</keyword>
<keyword evidence="14" id="KW-1185">Reference proteome</keyword>
<dbReference type="EMBL" id="JADWYS010000001">
    <property type="protein sequence ID" value="MBG9386598.1"/>
    <property type="molecule type" value="Genomic_DNA"/>
</dbReference>
<dbReference type="InterPro" id="IPR015168">
    <property type="entry name" value="SsuA/THI5"/>
</dbReference>
<comment type="pathway">
    <text evidence="2">Cofactor biosynthesis; thiamine diphosphate biosynthesis.</text>
</comment>
<dbReference type="GO" id="GO:0016740">
    <property type="term" value="F:transferase activity"/>
    <property type="evidence" value="ECO:0007669"/>
    <property type="project" value="UniProtKB-KW"/>
</dbReference>
<evidence type="ECO:0000256" key="4">
    <source>
        <dbReference type="ARBA" id="ARBA00011738"/>
    </source>
</evidence>
<comment type="catalytic activity">
    <reaction evidence="11">
        <text>N(6)-(pyridoxal phosphate)-L-lysyl-[4-amino-5-hydroxymethyl-2-methylpyrimidine phosphate synthase] + L-histidyl-[4-amino-5-hydroxymethyl-2-methylpyrimidine phosphate synthase] + 2 Fe(3+) + 4 H2O = L-lysyl-[4-amino-5-hydroxymethyl-2-methylpyrimidine phosphate synthase] + (2S)-2-amino-5-hydroxy-4-oxopentanoyl-[4-amino-5-hydroxymethyl-2-methylpyrimidine phosphate synthase] + 4-amino-2-methyl-5-(phosphooxymethyl)pyrimidine + 3-oxopropanoate + 2 Fe(2+) + 2 H(+)</text>
        <dbReference type="Rhea" id="RHEA:65756"/>
        <dbReference type="Rhea" id="RHEA-COMP:16892"/>
        <dbReference type="Rhea" id="RHEA-COMP:16893"/>
        <dbReference type="Rhea" id="RHEA-COMP:16894"/>
        <dbReference type="Rhea" id="RHEA-COMP:16895"/>
        <dbReference type="ChEBI" id="CHEBI:15377"/>
        <dbReference type="ChEBI" id="CHEBI:15378"/>
        <dbReference type="ChEBI" id="CHEBI:29033"/>
        <dbReference type="ChEBI" id="CHEBI:29034"/>
        <dbReference type="ChEBI" id="CHEBI:29969"/>
        <dbReference type="ChEBI" id="CHEBI:29979"/>
        <dbReference type="ChEBI" id="CHEBI:33190"/>
        <dbReference type="ChEBI" id="CHEBI:58354"/>
        <dbReference type="ChEBI" id="CHEBI:143915"/>
        <dbReference type="ChEBI" id="CHEBI:157692"/>
    </reaction>
    <physiologicalReaction direction="left-to-right" evidence="11">
        <dbReference type="Rhea" id="RHEA:65757"/>
    </physiologicalReaction>
</comment>
<evidence type="ECO:0000256" key="2">
    <source>
        <dbReference type="ARBA" id="ARBA00004948"/>
    </source>
</evidence>
<keyword evidence="5" id="KW-0808">Transferase</keyword>
<dbReference type="InterPro" id="IPR027939">
    <property type="entry name" value="NMT1/THI5"/>
</dbReference>
<comment type="subunit">
    <text evidence="4">Homodimer.</text>
</comment>
<dbReference type="PANTHER" id="PTHR31528:SF1">
    <property type="entry name" value="4-AMINO-5-HYDROXYMETHYL-2-METHYLPYRIMIDINE PHOSPHATE SYNTHASE THI11-RELATED"/>
    <property type="match status" value="1"/>
</dbReference>
<dbReference type="PANTHER" id="PTHR31528">
    <property type="entry name" value="4-AMINO-5-HYDROXYMETHYL-2-METHYLPYRIMIDINE PHOSPHATE SYNTHASE THI11-RELATED"/>
    <property type="match status" value="1"/>
</dbReference>
<evidence type="ECO:0000256" key="5">
    <source>
        <dbReference type="ARBA" id="ARBA00022679"/>
    </source>
</evidence>
<evidence type="ECO:0000313" key="14">
    <source>
        <dbReference type="Proteomes" id="UP000651050"/>
    </source>
</evidence>
<dbReference type="GO" id="GO:0046872">
    <property type="term" value="F:metal ion binding"/>
    <property type="evidence" value="ECO:0007669"/>
    <property type="project" value="UniProtKB-KW"/>
</dbReference>
<keyword evidence="8" id="KW-0784">Thiamine biosynthesis</keyword>
<keyword evidence="7" id="KW-0663">Pyridoxal phosphate</keyword>
<evidence type="ECO:0000256" key="3">
    <source>
        <dbReference type="ARBA" id="ARBA00009406"/>
    </source>
</evidence>
<dbReference type="RefSeq" id="WP_196984574.1">
    <property type="nucleotide sequence ID" value="NZ_JADWYS010000001.1"/>
</dbReference>
<name>A0A931MEC5_9BURK</name>
<keyword evidence="9" id="KW-0408">Iron</keyword>
<comment type="caution">
    <text evidence="13">The sequence shown here is derived from an EMBL/GenBank/DDBJ whole genome shotgun (WGS) entry which is preliminary data.</text>
</comment>